<dbReference type="AlphaFoldDB" id="A0A158HPU5"/>
<evidence type="ECO:0000256" key="1">
    <source>
        <dbReference type="SAM" id="MobiDB-lite"/>
    </source>
</evidence>
<organism evidence="2 3">
    <name type="scientific">Caballeronia cordobensis</name>
    <name type="common">Burkholderia cordobensis</name>
    <dbReference type="NCBI Taxonomy" id="1353886"/>
    <lineage>
        <taxon>Bacteria</taxon>
        <taxon>Pseudomonadati</taxon>
        <taxon>Pseudomonadota</taxon>
        <taxon>Betaproteobacteria</taxon>
        <taxon>Burkholderiales</taxon>
        <taxon>Burkholderiaceae</taxon>
        <taxon>Caballeronia</taxon>
    </lineage>
</organism>
<keyword evidence="3" id="KW-1185">Reference proteome</keyword>
<evidence type="ECO:0000313" key="2">
    <source>
        <dbReference type="EMBL" id="SAL46029.1"/>
    </source>
</evidence>
<proteinExistence type="predicted"/>
<dbReference type="EMBL" id="FCNY02000008">
    <property type="protein sequence ID" value="SAL46029.1"/>
    <property type="molecule type" value="Genomic_DNA"/>
</dbReference>
<dbReference type="RefSeq" id="WP_053570406.1">
    <property type="nucleotide sequence ID" value="NZ_FCNY02000008.1"/>
</dbReference>
<evidence type="ECO:0000313" key="3">
    <source>
        <dbReference type="Proteomes" id="UP000054740"/>
    </source>
</evidence>
<reference evidence="3" key="1">
    <citation type="submission" date="2016-01" db="EMBL/GenBank/DDBJ databases">
        <authorList>
            <person name="Peeters C."/>
        </authorList>
    </citation>
    <scope>NUCLEOTIDE SEQUENCE [LARGE SCALE GENOMIC DNA]</scope>
</reference>
<name>A0A158HPU5_CABCO</name>
<dbReference type="Proteomes" id="UP000054740">
    <property type="component" value="Unassembled WGS sequence"/>
</dbReference>
<gene>
    <name evidence="2" type="ORF">AWB70_03612</name>
</gene>
<sequence>MSANLPDDTLQRLNYFNGQRLAASDFRSEQGYHVGVRRLLNRSLYSAGIVKGLEVLKHPADKHKVIVQSGLAFDHLGREIALLADAEAQVMGAPSTTKGVVFGNLLAVSYRETRTQPVQDGCAVAAPCEPCSGDLAWGAPTRIAAGVVFEFLDSWPAADSGKIILAQIELSQTCTVERVLPGVRRYATPVKPQQVRTVSLEGEKDIDSANPKVLYFHVDGGYPSDVTLYLRARKFSSLYYTELGRHSHHLKFNTAPSGEASAHSHPIDLSAMVMAEDGEHRHEIWAGSDDGESGSIDFGDDDDPNSYMATGAGGERGGRGMMEVKPSGKHTHKVMAGTVPSKTGDAAALPAHTHLIDQDSDTTGVQPDARASGTALALGYVDEMHVFLDGQDVTPQLLQQLAAKPGQAANWGKLGNGSNAHAIAAPDGTGSIDLLKLGVEIGLGQHKLEFKLLKPNVGGCVQYNLYVS</sequence>
<feature type="region of interest" description="Disordered" evidence="1">
    <location>
        <begin position="285"/>
        <end position="305"/>
    </location>
</feature>
<accession>A0A158HPU5</accession>
<protein>
    <submittedName>
        <fullName evidence="2">Uncharacterized protein</fullName>
    </submittedName>
</protein>